<evidence type="ECO:0008006" key="4">
    <source>
        <dbReference type="Google" id="ProtNLM"/>
    </source>
</evidence>
<organism evidence="2 3">
    <name type="scientific">Candidatus Nomurabacteria bacterium RIFCSPLOWO2_01_FULL_42_17</name>
    <dbReference type="NCBI Taxonomy" id="1801780"/>
    <lineage>
        <taxon>Bacteria</taxon>
        <taxon>Candidatus Nomuraibacteriota</taxon>
    </lineage>
</organism>
<comment type="caution">
    <text evidence="2">The sequence shown here is derived from an EMBL/GenBank/DDBJ whole genome shotgun (WGS) entry which is preliminary data.</text>
</comment>
<reference evidence="2 3" key="1">
    <citation type="journal article" date="2016" name="Nat. Commun.">
        <title>Thousands of microbial genomes shed light on interconnected biogeochemical processes in an aquifer system.</title>
        <authorList>
            <person name="Anantharaman K."/>
            <person name="Brown C.T."/>
            <person name="Hug L.A."/>
            <person name="Sharon I."/>
            <person name="Castelle C.J."/>
            <person name="Probst A.J."/>
            <person name="Thomas B.C."/>
            <person name="Singh A."/>
            <person name="Wilkins M.J."/>
            <person name="Karaoz U."/>
            <person name="Brodie E.L."/>
            <person name="Williams K.H."/>
            <person name="Hubbard S.S."/>
            <person name="Banfield J.F."/>
        </authorList>
    </citation>
    <scope>NUCLEOTIDE SEQUENCE [LARGE SCALE GENOMIC DNA]</scope>
</reference>
<feature type="region of interest" description="Disordered" evidence="1">
    <location>
        <begin position="57"/>
        <end position="103"/>
    </location>
</feature>
<dbReference type="Proteomes" id="UP000178104">
    <property type="component" value="Unassembled WGS sequence"/>
</dbReference>
<dbReference type="EMBL" id="MFVE01000005">
    <property type="protein sequence ID" value="OGI95367.1"/>
    <property type="molecule type" value="Genomic_DNA"/>
</dbReference>
<dbReference type="AlphaFoldDB" id="A0A1F6XMI0"/>
<evidence type="ECO:0000313" key="2">
    <source>
        <dbReference type="EMBL" id="OGI95367.1"/>
    </source>
</evidence>
<evidence type="ECO:0000313" key="3">
    <source>
        <dbReference type="Proteomes" id="UP000178104"/>
    </source>
</evidence>
<gene>
    <name evidence="2" type="ORF">A2917_02260</name>
</gene>
<dbReference type="STRING" id="1801780.A2917_02260"/>
<evidence type="ECO:0000256" key="1">
    <source>
        <dbReference type="SAM" id="MobiDB-lite"/>
    </source>
</evidence>
<feature type="compositionally biased region" description="Low complexity" evidence="1">
    <location>
        <begin position="87"/>
        <end position="96"/>
    </location>
</feature>
<name>A0A1F6XMI0_9BACT</name>
<protein>
    <recommendedName>
        <fullName evidence="4">Collagen-like protein</fullName>
    </recommendedName>
</protein>
<proteinExistence type="predicted"/>
<accession>A0A1F6XMI0</accession>
<sequence>MIQKEFRKKFLSVKILLGFFILVFSVFSFSPVKVQAVTSAELLTAFRNYVKTVPTPAILTPPAPPTSSNTTKPVVYVAGPQGPQGPMGPQGIQGPAGPRGGGR</sequence>